<dbReference type="AlphaFoldDB" id="A0A1W2H4Q3"/>
<dbReference type="InterPro" id="IPR010985">
    <property type="entry name" value="Ribbon_hlx_hlx"/>
</dbReference>
<dbReference type="EMBL" id="LT838813">
    <property type="protein sequence ID" value="SMD43598.1"/>
    <property type="molecule type" value="Genomic_DNA"/>
</dbReference>
<dbReference type="Proteomes" id="UP000192333">
    <property type="component" value="Chromosome I"/>
</dbReference>
<dbReference type="Pfam" id="PF12441">
    <property type="entry name" value="CopG_antitoxin"/>
    <property type="match status" value="1"/>
</dbReference>
<dbReference type="Gene3D" id="1.10.1220.10">
    <property type="entry name" value="Met repressor-like"/>
    <property type="match status" value="1"/>
</dbReference>
<dbReference type="SUPFAM" id="SSF47598">
    <property type="entry name" value="Ribbon-helix-helix"/>
    <property type="match status" value="1"/>
</dbReference>
<dbReference type="InterPro" id="IPR022148">
    <property type="entry name" value="CopG_antitoxin"/>
</dbReference>
<dbReference type="InterPro" id="IPR013321">
    <property type="entry name" value="Arc_rbn_hlx_hlx"/>
</dbReference>
<dbReference type="GO" id="GO:0006355">
    <property type="term" value="P:regulation of DNA-templated transcription"/>
    <property type="evidence" value="ECO:0007669"/>
    <property type="project" value="InterPro"/>
</dbReference>
<evidence type="ECO:0000313" key="2">
    <source>
        <dbReference type="Proteomes" id="UP000192333"/>
    </source>
</evidence>
<proteinExistence type="predicted"/>
<accession>A0A1W2H4Q3</accession>
<organism evidence="1 2">
    <name type="scientific">Aquiflexum balticum DSM 16537</name>
    <dbReference type="NCBI Taxonomy" id="758820"/>
    <lineage>
        <taxon>Bacteria</taxon>
        <taxon>Pseudomonadati</taxon>
        <taxon>Bacteroidota</taxon>
        <taxon>Cytophagia</taxon>
        <taxon>Cytophagales</taxon>
        <taxon>Cyclobacteriaceae</taxon>
        <taxon>Aquiflexum</taxon>
    </lineage>
</organism>
<gene>
    <name evidence="1" type="ORF">SAMN00777080_2197</name>
</gene>
<dbReference type="NCBIfam" id="NF047399">
    <property type="entry name" value="BrnA_antitoxin_add"/>
    <property type="match status" value="1"/>
</dbReference>
<keyword evidence="2" id="KW-1185">Reference proteome</keyword>
<evidence type="ECO:0000313" key="1">
    <source>
        <dbReference type="EMBL" id="SMD43598.1"/>
    </source>
</evidence>
<protein>
    <submittedName>
        <fullName evidence="1">CopG antitoxin of type II toxin-antitoxin system</fullName>
    </submittedName>
</protein>
<dbReference type="RefSeq" id="WP_172805197.1">
    <property type="nucleotide sequence ID" value="NZ_LT838813.1"/>
</dbReference>
<name>A0A1W2H4Q3_9BACT</name>
<reference evidence="2" key="1">
    <citation type="submission" date="2017-04" db="EMBL/GenBank/DDBJ databases">
        <authorList>
            <person name="Varghese N."/>
            <person name="Submissions S."/>
        </authorList>
    </citation>
    <scope>NUCLEOTIDE SEQUENCE [LARGE SCALE GENOMIC DNA]</scope>
    <source>
        <strain evidence="2">DSM 16537</strain>
    </source>
</reference>
<sequence>MKKQSITSAEFDQKFENNEDLSDFLNLEKASKPGLKPKRVSVDFPEWMVQELDKSAQRLGITRQSLIKVFISEKLKET</sequence>